<feature type="region of interest" description="Disordered" evidence="1">
    <location>
        <begin position="48"/>
        <end position="116"/>
    </location>
</feature>
<accession>X6LFF2</accession>
<dbReference type="AlphaFoldDB" id="X6LFF2"/>
<feature type="compositionally biased region" description="Basic and acidic residues" evidence="1">
    <location>
        <begin position="62"/>
        <end position="72"/>
    </location>
</feature>
<evidence type="ECO:0000313" key="2">
    <source>
        <dbReference type="EMBL" id="ETO00723.1"/>
    </source>
</evidence>
<gene>
    <name evidence="2" type="ORF">RFI_36717</name>
</gene>
<evidence type="ECO:0000313" key="3">
    <source>
        <dbReference type="Proteomes" id="UP000023152"/>
    </source>
</evidence>
<organism evidence="2 3">
    <name type="scientific">Reticulomyxa filosa</name>
    <dbReference type="NCBI Taxonomy" id="46433"/>
    <lineage>
        <taxon>Eukaryota</taxon>
        <taxon>Sar</taxon>
        <taxon>Rhizaria</taxon>
        <taxon>Retaria</taxon>
        <taxon>Foraminifera</taxon>
        <taxon>Monothalamids</taxon>
        <taxon>Reticulomyxidae</taxon>
        <taxon>Reticulomyxa</taxon>
    </lineage>
</organism>
<dbReference type="Proteomes" id="UP000023152">
    <property type="component" value="Unassembled WGS sequence"/>
</dbReference>
<name>X6LFF2_RETFI</name>
<reference evidence="2 3" key="1">
    <citation type="journal article" date="2013" name="Curr. Biol.">
        <title>The Genome of the Foraminiferan Reticulomyxa filosa.</title>
        <authorList>
            <person name="Glockner G."/>
            <person name="Hulsmann N."/>
            <person name="Schleicher M."/>
            <person name="Noegel A.A."/>
            <person name="Eichinger L."/>
            <person name="Gallinger C."/>
            <person name="Pawlowski J."/>
            <person name="Sierra R."/>
            <person name="Euteneuer U."/>
            <person name="Pillet L."/>
            <person name="Moustafa A."/>
            <person name="Platzer M."/>
            <person name="Groth M."/>
            <person name="Szafranski K."/>
            <person name="Schliwa M."/>
        </authorList>
    </citation>
    <scope>NUCLEOTIDE SEQUENCE [LARGE SCALE GENOMIC DNA]</scope>
</reference>
<dbReference type="EMBL" id="ASPP01040168">
    <property type="protein sequence ID" value="ETO00723.1"/>
    <property type="molecule type" value="Genomic_DNA"/>
</dbReference>
<feature type="non-terminal residue" evidence="2">
    <location>
        <position position="1"/>
    </location>
</feature>
<sequence length="211" mass="24291">QFNVPSDDLFVCDVWKNKIHRDLKNRDMIAEINRRNDDIVVYYVPKPSASDDKISASSSNSEQKKNQSDTKDNNNNNNNNNNNSTSNGNNESNNSNATASTTNTTNNNNNSNNQNRQQISPELKTFQIFCQTRVKIRTTSFFYSAQYREEDELIGLPLLLTLPLTRDVSFKEVRQKILDLIRPFLTSKERLKLTKEKQLPFVIYALYGNNT</sequence>
<proteinExistence type="predicted"/>
<evidence type="ECO:0000256" key="1">
    <source>
        <dbReference type="SAM" id="MobiDB-lite"/>
    </source>
</evidence>
<feature type="compositionally biased region" description="Low complexity" evidence="1">
    <location>
        <begin position="73"/>
        <end position="115"/>
    </location>
</feature>
<comment type="caution">
    <text evidence="2">The sequence shown here is derived from an EMBL/GenBank/DDBJ whole genome shotgun (WGS) entry which is preliminary data.</text>
</comment>
<keyword evidence="3" id="KW-1185">Reference proteome</keyword>
<protein>
    <submittedName>
        <fullName evidence="2">Uncharacterized protein</fullName>
    </submittedName>
</protein>
<feature type="non-terminal residue" evidence="2">
    <location>
        <position position="211"/>
    </location>
</feature>